<dbReference type="AlphaFoldDB" id="A0AAD9TG65"/>
<feature type="compositionally biased region" description="Basic and acidic residues" evidence="1">
    <location>
        <begin position="117"/>
        <end position="126"/>
    </location>
</feature>
<name>A0AAD9TG65_9ROSI</name>
<sequence length="150" mass="17228">MRNQLIFRGIASSITQASDTVKFKVAWWYKYYGSAKGNPGNAGIGGVLMDSSGKVLVLFLPHLKPFTFGHPNVNEILQRCLTERDHDITLRQESKNVPYELNRVREQYYESLKRLEDEDKKCKEKSSGTSSGGLWWDDQEIENINELDEL</sequence>
<reference evidence="2" key="1">
    <citation type="journal article" date="2023" name="Plant J.">
        <title>Genome sequences and population genomics provide insights into the demographic history, inbreeding, and mutation load of two 'living fossil' tree species of Dipteronia.</title>
        <authorList>
            <person name="Feng Y."/>
            <person name="Comes H.P."/>
            <person name="Chen J."/>
            <person name="Zhu S."/>
            <person name="Lu R."/>
            <person name="Zhang X."/>
            <person name="Li P."/>
            <person name="Qiu J."/>
            <person name="Olsen K.M."/>
            <person name="Qiu Y."/>
        </authorList>
    </citation>
    <scope>NUCLEOTIDE SEQUENCE</scope>
    <source>
        <strain evidence="2">KIB01</strain>
    </source>
</reference>
<evidence type="ECO:0000256" key="1">
    <source>
        <dbReference type="SAM" id="MobiDB-lite"/>
    </source>
</evidence>
<dbReference type="EMBL" id="JANJYI010000009">
    <property type="protein sequence ID" value="KAK2635570.1"/>
    <property type="molecule type" value="Genomic_DNA"/>
</dbReference>
<proteinExistence type="predicted"/>
<organism evidence="2 3">
    <name type="scientific">Dipteronia dyeriana</name>
    <dbReference type="NCBI Taxonomy" id="168575"/>
    <lineage>
        <taxon>Eukaryota</taxon>
        <taxon>Viridiplantae</taxon>
        <taxon>Streptophyta</taxon>
        <taxon>Embryophyta</taxon>
        <taxon>Tracheophyta</taxon>
        <taxon>Spermatophyta</taxon>
        <taxon>Magnoliopsida</taxon>
        <taxon>eudicotyledons</taxon>
        <taxon>Gunneridae</taxon>
        <taxon>Pentapetalae</taxon>
        <taxon>rosids</taxon>
        <taxon>malvids</taxon>
        <taxon>Sapindales</taxon>
        <taxon>Sapindaceae</taxon>
        <taxon>Hippocastanoideae</taxon>
        <taxon>Acereae</taxon>
        <taxon>Dipteronia</taxon>
    </lineage>
</organism>
<evidence type="ECO:0000313" key="2">
    <source>
        <dbReference type="EMBL" id="KAK2635570.1"/>
    </source>
</evidence>
<comment type="caution">
    <text evidence="2">The sequence shown here is derived from an EMBL/GenBank/DDBJ whole genome shotgun (WGS) entry which is preliminary data.</text>
</comment>
<gene>
    <name evidence="2" type="ORF">Ddye_030362</name>
</gene>
<accession>A0AAD9TG65</accession>
<evidence type="ECO:0000313" key="3">
    <source>
        <dbReference type="Proteomes" id="UP001280121"/>
    </source>
</evidence>
<protein>
    <submittedName>
        <fullName evidence="2">Uncharacterized protein</fullName>
    </submittedName>
</protein>
<dbReference type="Proteomes" id="UP001280121">
    <property type="component" value="Unassembled WGS sequence"/>
</dbReference>
<feature type="region of interest" description="Disordered" evidence="1">
    <location>
        <begin position="117"/>
        <end position="137"/>
    </location>
</feature>
<keyword evidence="3" id="KW-1185">Reference proteome</keyword>